<evidence type="ECO:0000313" key="17">
    <source>
        <dbReference type="Proteomes" id="UP000886595"/>
    </source>
</evidence>
<comment type="caution">
    <text evidence="16">The sequence shown here is derived from an EMBL/GenBank/DDBJ whole genome shotgun (WGS) entry which is preliminary data.</text>
</comment>
<dbReference type="Pfam" id="PF00072">
    <property type="entry name" value="Response_reg"/>
    <property type="match status" value="1"/>
</dbReference>
<dbReference type="GO" id="GO:0005634">
    <property type="term" value="C:nucleus"/>
    <property type="evidence" value="ECO:0007669"/>
    <property type="project" value="UniProtKB-SubCell"/>
</dbReference>
<evidence type="ECO:0000256" key="2">
    <source>
        <dbReference type="ARBA" id="ARBA00006015"/>
    </source>
</evidence>
<evidence type="ECO:0000256" key="10">
    <source>
        <dbReference type="ARBA" id="ARBA00023242"/>
    </source>
</evidence>
<dbReference type="InterPro" id="IPR011006">
    <property type="entry name" value="CheY-like_superfamily"/>
</dbReference>
<dbReference type="PANTHER" id="PTHR43874:SF119">
    <property type="entry name" value="TWO-COMPONENT RESPONSE REGULATOR ARR1"/>
    <property type="match status" value="1"/>
</dbReference>
<evidence type="ECO:0000256" key="13">
    <source>
        <dbReference type="SAM" id="MobiDB-lite"/>
    </source>
</evidence>
<evidence type="ECO:0000256" key="6">
    <source>
        <dbReference type="ARBA" id="ARBA00023015"/>
    </source>
</evidence>
<evidence type="ECO:0000256" key="1">
    <source>
        <dbReference type="ARBA" id="ARBA00004123"/>
    </source>
</evidence>
<feature type="region of interest" description="Disordered" evidence="13">
    <location>
        <begin position="78"/>
        <end position="127"/>
    </location>
</feature>
<keyword evidence="7 11" id="KW-0238">DNA-binding</keyword>
<dbReference type="Pfam" id="PF00249">
    <property type="entry name" value="Myb_DNA-binding"/>
    <property type="match status" value="1"/>
</dbReference>
<dbReference type="AlphaFoldDB" id="A0A8X7P8D9"/>
<feature type="modified residue" description="4-aspartylphosphate" evidence="12">
    <location>
        <position position="19"/>
    </location>
</feature>
<dbReference type="NCBIfam" id="TIGR01557">
    <property type="entry name" value="myb_SHAQKYF"/>
    <property type="match status" value="1"/>
</dbReference>
<keyword evidence="3 12" id="KW-0597">Phosphoprotein</keyword>
<dbReference type="InterPro" id="IPR017930">
    <property type="entry name" value="Myb_dom"/>
</dbReference>
<feature type="compositionally biased region" description="Basic and acidic residues" evidence="13">
    <location>
        <begin position="80"/>
        <end position="93"/>
    </location>
</feature>
<dbReference type="InterPro" id="IPR017053">
    <property type="entry name" value="Response_reg_B-typ_pln"/>
</dbReference>
<name>A0A8X7P8D9_BRACI</name>
<dbReference type="GO" id="GO:0003700">
    <property type="term" value="F:DNA-binding transcription factor activity"/>
    <property type="evidence" value="ECO:0007669"/>
    <property type="project" value="UniProtKB-UniRule"/>
</dbReference>
<dbReference type="FunFam" id="1.10.10.60:FF:000007">
    <property type="entry name" value="Two-component response regulator"/>
    <property type="match status" value="1"/>
</dbReference>
<keyword evidence="4" id="KW-0932">Cytokinin signaling pathway</keyword>
<dbReference type="GO" id="GO:0003677">
    <property type="term" value="F:DNA binding"/>
    <property type="evidence" value="ECO:0007669"/>
    <property type="project" value="UniProtKB-KW"/>
</dbReference>
<keyword evidence="10 11" id="KW-0539">Nucleus</keyword>
<evidence type="ECO:0000313" key="16">
    <source>
        <dbReference type="EMBL" id="KAG2246485.1"/>
    </source>
</evidence>
<protein>
    <recommendedName>
        <fullName evidence="11">Two-component response regulator</fullName>
    </recommendedName>
</protein>
<dbReference type="SUPFAM" id="SSF46689">
    <property type="entry name" value="Homeodomain-like"/>
    <property type="match status" value="1"/>
</dbReference>
<feature type="compositionally biased region" description="Basic and acidic residues" evidence="13">
    <location>
        <begin position="197"/>
        <end position="210"/>
    </location>
</feature>
<evidence type="ECO:0000259" key="14">
    <source>
        <dbReference type="PROSITE" id="PS50110"/>
    </source>
</evidence>
<comment type="subcellular location">
    <subcellularLocation>
        <location evidence="1 11">Nucleus</location>
    </subcellularLocation>
</comment>
<accession>A0A8X7P8D9</accession>
<gene>
    <name evidence="16" type="ORF">Bca52824_086113</name>
</gene>
<sequence>MALSLLRKNKHGFDIVISDVHMPDMDGFKLLEHVGLEMDLPVIKCSPKGVTHGAVDYLIKPVRMEVLKNIWQHVVRKKRSVPEHSRSVEETGERQQQQRGAEDDNASSGNNSRKRKEQEGEEDASNLKKPRVVWSVELHQQFVAAVNQLGVEMMSADDSKSVVLKGVTHGAVDYLIKPVRMEVLKNIWQHVVRKKRSVPEHSRSVEETGERQQQQRGAEDDNASSGNNSRKRKEQEGEEDASNLKKPRVVWSVELHQQFVAAVNQLGVEKAVPKKILELMNVPALTRENVASHLQKYMIYLRRLGGVVSQHQGSLNNSFMTGQDASYGPLSSLNGFDLPAQSLAQLQGAGLARPVMVSKSGLPAD</sequence>
<comment type="similarity">
    <text evidence="2">Belongs to the ARR family. Type-B subfamily.</text>
</comment>
<dbReference type="PANTHER" id="PTHR43874">
    <property type="entry name" value="TWO-COMPONENT RESPONSE REGULATOR"/>
    <property type="match status" value="1"/>
</dbReference>
<dbReference type="InterPro" id="IPR001005">
    <property type="entry name" value="SANT/Myb"/>
</dbReference>
<dbReference type="EMBL" id="JAAMPC010000017">
    <property type="protein sequence ID" value="KAG2246485.1"/>
    <property type="molecule type" value="Genomic_DNA"/>
</dbReference>
<feature type="domain" description="HTH myb-type" evidence="15">
    <location>
        <begin position="243"/>
        <end position="302"/>
    </location>
</feature>
<evidence type="ECO:0000256" key="4">
    <source>
        <dbReference type="ARBA" id="ARBA00022864"/>
    </source>
</evidence>
<evidence type="ECO:0000256" key="7">
    <source>
        <dbReference type="ARBA" id="ARBA00023125"/>
    </source>
</evidence>
<dbReference type="Proteomes" id="UP000886595">
    <property type="component" value="Unassembled WGS sequence"/>
</dbReference>
<dbReference type="OrthoDB" id="60033at2759"/>
<dbReference type="CDD" id="cd17584">
    <property type="entry name" value="REC_typeB_ARR-like"/>
    <property type="match status" value="1"/>
</dbReference>
<keyword evidence="6 11" id="KW-0805">Transcription regulation</keyword>
<evidence type="ECO:0000256" key="5">
    <source>
        <dbReference type="ARBA" id="ARBA00023012"/>
    </source>
</evidence>
<dbReference type="PROSITE" id="PS51294">
    <property type="entry name" value="HTH_MYB"/>
    <property type="match status" value="1"/>
</dbReference>
<dbReference type="Gene3D" id="3.40.50.2300">
    <property type="match status" value="1"/>
</dbReference>
<dbReference type="PROSITE" id="PS50110">
    <property type="entry name" value="RESPONSE_REGULATORY"/>
    <property type="match status" value="1"/>
</dbReference>
<feature type="region of interest" description="Disordered" evidence="13">
    <location>
        <begin position="195"/>
        <end position="243"/>
    </location>
</feature>
<feature type="domain" description="Response regulatory" evidence="14">
    <location>
        <begin position="1"/>
        <end position="192"/>
    </location>
</feature>
<reference evidence="16 17" key="1">
    <citation type="submission" date="2020-02" db="EMBL/GenBank/DDBJ databases">
        <authorList>
            <person name="Ma Q."/>
            <person name="Huang Y."/>
            <person name="Song X."/>
            <person name="Pei D."/>
        </authorList>
    </citation>
    <scope>NUCLEOTIDE SEQUENCE [LARGE SCALE GENOMIC DNA]</scope>
    <source>
        <strain evidence="16">Sxm20200214</strain>
        <tissue evidence="16">Leaf</tissue>
    </source>
</reference>
<comment type="function">
    <text evidence="11">Transcriptional activator that binds specific DNA sequence.</text>
</comment>
<dbReference type="GO" id="GO:0009736">
    <property type="term" value="P:cytokinin-activated signaling pathway"/>
    <property type="evidence" value="ECO:0007669"/>
    <property type="project" value="UniProtKB-KW"/>
</dbReference>
<dbReference type="GO" id="GO:0000160">
    <property type="term" value="P:phosphorelay signal transduction system"/>
    <property type="evidence" value="ECO:0007669"/>
    <property type="project" value="UniProtKB-KW"/>
</dbReference>
<dbReference type="InterPro" id="IPR006447">
    <property type="entry name" value="Myb_dom_plants"/>
</dbReference>
<dbReference type="InterPro" id="IPR009057">
    <property type="entry name" value="Homeodomain-like_sf"/>
</dbReference>
<dbReference type="InterPro" id="IPR045279">
    <property type="entry name" value="ARR-like"/>
</dbReference>
<keyword evidence="5 11" id="KW-0902">Two-component regulatory system</keyword>
<keyword evidence="8 11" id="KW-0010">Activator</keyword>
<dbReference type="InterPro" id="IPR001789">
    <property type="entry name" value="Sig_transdc_resp-reg_receiver"/>
</dbReference>
<organism evidence="16 17">
    <name type="scientific">Brassica carinata</name>
    <name type="common">Ethiopian mustard</name>
    <name type="synonym">Abyssinian cabbage</name>
    <dbReference type="NCBI Taxonomy" id="52824"/>
    <lineage>
        <taxon>Eukaryota</taxon>
        <taxon>Viridiplantae</taxon>
        <taxon>Streptophyta</taxon>
        <taxon>Embryophyta</taxon>
        <taxon>Tracheophyta</taxon>
        <taxon>Spermatophyta</taxon>
        <taxon>Magnoliopsida</taxon>
        <taxon>eudicotyledons</taxon>
        <taxon>Gunneridae</taxon>
        <taxon>Pentapetalae</taxon>
        <taxon>rosids</taxon>
        <taxon>malvids</taxon>
        <taxon>Brassicales</taxon>
        <taxon>Brassicaceae</taxon>
        <taxon>Brassiceae</taxon>
        <taxon>Brassica</taxon>
    </lineage>
</organism>
<dbReference type="PIRSF" id="PIRSF036392">
    <property type="entry name" value="RR_ARR_type-B"/>
    <property type="match status" value="1"/>
</dbReference>
<proteinExistence type="inferred from homology"/>
<keyword evidence="17" id="KW-1185">Reference proteome</keyword>
<dbReference type="SUPFAM" id="SSF52172">
    <property type="entry name" value="CheY-like"/>
    <property type="match status" value="2"/>
</dbReference>
<evidence type="ECO:0000259" key="15">
    <source>
        <dbReference type="PROSITE" id="PS51294"/>
    </source>
</evidence>
<evidence type="ECO:0000256" key="11">
    <source>
        <dbReference type="PIRNR" id="PIRNR036392"/>
    </source>
</evidence>
<evidence type="ECO:0000256" key="8">
    <source>
        <dbReference type="ARBA" id="ARBA00023159"/>
    </source>
</evidence>
<dbReference type="Gene3D" id="1.10.10.60">
    <property type="entry name" value="Homeodomain-like"/>
    <property type="match status" value="2"/>
</dbReference>
<evidence type="ECO:0000256" key="3">
    <source>
        <dbReference type="ARBA" id="ARBA00022553"/>
    </source>
</evidence>
<evidence type="ECO:0000256" key="12">
    <source>
        <dbReference type="PROSITE-ProRule" id="PRU00169"/>
    </source>
</evidence>
<evidence type="ECO:0000256" key="9">
    <source>
        <dbReference type="ARBA" id="ARBA00023163"/>
    </source>
</evidence>
<keyword evidence="9 11" id="KW-0804">Transcription</keyword>